<gene>
    <name evidence="1" type="ORF">GCL60_04630</name>
</gene>
<keyword evidence="2" id="KW-1185">Reference proteome</keyword>
<accession>A0A6N6VXT2</accession>
<organism evidence="1 2">
    <name type="scientific">Silvanigrella paludirubra</name>
    <dbReference type="NCBI Taxonomy" id="2499159"/>
    <lineage>
        <taxon>Bacteria</taxon>
        <taxon>Pseudomonadati</taxon>
        <taxon>Bdellovibrionota</taxon>
        <taxon>Oligoflexia</taxon>
        <taxon>Silvanigrellales</taxon>
        <taxon>Silvanigrellaceae</taxon>
        <taxon>Silvanigrella</taxon>
    </lineage>
</organism>
<sequence>MISSSSNKRKNVLDFEFFKLRKKEKLNQFIYQKVSNNLINLNNKPKSLDEIDISNRIHNIKQSVQRINKLISELKQISDKPNK</sequence>
<protein>
    <submittedName>
        <fullName evidence="1">Uncharacterized protein</fullName>
    </submittedName>
</protein>
<dbReference type="OrthoDB" id="9996296at2"/>
<reference evidence="1 2" key="1">
    <citation type="submission" date="2019-10" db="EMBL/GenBank/DDBJ databases">
        <title>New species of Slilvanegrellaceae.</title>
        <authorList>
            <person name="Pitt A."/>
            <person name="Hahn M.W."/>
        </authorList>
    </citation>
    <scope>NUCLEOTIDE SEQUENCE [LARGE SCALE GENOMIC DNA]</scope>
    <source>
        <strain evidence="1 2">SP-Ram-0.45-NSY-1</strain>
    </source>
</reference>
<evidence type="ECO:0000313" key="2">
    <source>
        <dbReference type="Proteomes" id="UP000437748"/>
    </source>
</evidence>
<dbReference type="Proteomes" id="UP000437748">
    <property type="component" value="Unassembled WGS sequence"/>
</dbReference>
<evidence type="ECO:0000313" key="1">
    <source>
        <dbReference type="EMBL" id="KAB8039546.1"/>
    </source>
</evidence>
<proteinExistence type="predicted"/>
<dbReference type="AlphaFoldDB" id="A0A6N6VXT2"/>
<dbReference type="EMBL" id="WFLM01000002">
    <property type="protein sequence ID" value="KAB8039546.1"/>
    <property type="molecule type" value="Genomic_DNA"/>
</dbReference>
<comment type="caution">
    <text evidence="1">The sequence shown here is derived from an EMBL/GenBank/DDBJ whole genome shotgun (WGS) entry which is preliminary data.</text>
</comment>
<name>A0A6N6VXT2_9BACT</name>
<dbReference type="RefSeq" id="WP_153418801.1">
    <property type="nucleotide sequence ID" value="NZ_WFLM01000002.1"/>
</dbReference>